<dbReference type="InterPro" id="IPR045851">
    <property type="entry name" value="AMP-bd_C_sf"/>
</dbReference>
<dbReference type="RefSeq" id="WP_276302942.1">
    <property type="nucleotide sequence ID" value="NZ_CP119992.1"/>
</dbReference>
<keyword evidence="3" id="KW-0436">Ligase</keyword>
<dbReference type="PANTHER" id="PTHR43767">
    <property type="entry name" value="LONG-CHAIN-FATTY-ACID--COA LIGASE"/>
    <property type="match status" value="1"/>
</dbReference>
<dbReference type="PROSITE" id="PS00455">
    <property type="entry name" value="AMP_BINDING"/>
    <property type="match status" value="1"/>
</dbReference>
<reference evidence="3 4" key="1">
    <citation type="journal article" date="2019" name="Int. J. Syst. Evol. Microbiol.">
        <title>The Global Catalogue of Microorganisms (GCM) 10K type strain sequencing project: providing services to taxonomists for standard genome sequencing and annotation.</title>
        <authorList>
            <consortium name="The Broad Institute Genomics Platform"/>
            <consortium name="The Broad Institute Genome Sequencing Center for Infectious Disease"/>
            <person name="Wu L."/>
            <person name="Ma J."/>
        </authorList>
    </citation>
    <scope>NUCLEOTIDE SEQUENCE [LARGE SCALE GENOMIC DNA]</scope>
    <source>
        <strain evidence="3 4">PSR21</strain>
    </source>
</reference>
<comment type="caution">
    <text evidence="3">The sequence shown here is derived from an EMBL/GenBank/DDBJ whole genome shotgun (WGS) entry which is preliminary data.</text>
</comment>
<sequence length="519" mass="55710">MNLGHALVRAARHHPDALALVGRGTDGLTYAALADRVERIAGGLALRGIGRGDRVGVLLRNHAAFVEITFALYRLGAVVVPFNAMLTPGEHDELFEDADVAALIVGGGFADHCAAMSVRPDRCVVVDGPTDGFAAGAEPYGALLDASPAPVADVDGEDLCALMYTSGTTGRPKGVRHTHGTWLATALGLKDALSLGADDVTLHVAPLTHGSGFVLLPTVLAGGTNVVRDGFDPASFLDAVERRGVTNVFLAPTMVYKLLDEYDGGRDTSSLRALYYAGSPMSAARLAEGVETFGPVFVQSYGQMECPMLITLLDAATHEASLGEREELLRSAGREVDIARVRIVDENDDEVPPGTPGEILVEGPHVTPGYWNRPEADDEAFHDGWLRTGDVGRLDEDGYLFVLDRKKDMIITGGMNVYPREVEEVIVGHGAVSNAAVIGVPDDYWGERVTAVVEPRPDGDLSPEALVEAVERRCGEELAAFKRPKRVEVVDELPRSPYGKVQKTALREEYWADRDRNVN</sequence>
<dbReference type="InterPro" id="IPR020845">
    <property type="entry name" value="AMP-binding_CS"/>
</dbReference>
<dbReference type="GO" id="GO:0016877">
    <property type="term" value="F:ligase activity, forming carbon-sulfur bonds"/>
    <property type="evidence" value="ECO:0007669"/>
    <property type="project" value="UniProtKB-ARBA"/>
</dbReference>
<dbReference type="Gene3D" id="3.30.300.30">
    <property type="match status" value="1"/>
</dbReference>
<name>A0ABD6AD57_9EURY</name>
<dbReference type="PANTHER" id="PTHR43767:SF7">
    <property type="entry name" value="MEDIUM_LONG-CHAIN-FATTY-ACID--COA LIGASE FADD8"/>
    <property type="match status" value="1"/>
</dbReference>
<gene>
    <name evidence="3" type="ORF">ACFQPE_13615</name>
</gene>
<dbReference type="Gene3D" id="3.40.50.12780">
    <property type="entry name" value="N-terminal domain of ligase-like"/>
    <property type="match status" value="1"/>
</dbReference>
<proteinExistence type="predicted"/>
<dbReference type="Pfam" id="PF00501">
    <property type="entry name" value="AMP-binding"/>
    <property type="match status" value="1"/>
</dbReference>
<accession>A0ABD6AD57</accession>
<evidence type="ECO:0000259" key="1">
    <source>
        <dbReference type="Pfam" id="PF00501"/>
    </source>
</evidence>
<organism evidence="3 4">
    <name type="scientific">Halomarina halobia</name>
    <dbReference type="NCBI Taxonomy" id="3033386"/>
    <lineage>
        <taxon>Archaea</taxon>
        <taxon>Methanobacteriati</taxon>
        <taxon>Methanobacteriota</taxon>
        <taxon>Stenosarchaea group</taxon>
        <taxon>Halobacteria</taxon>
        <taxon>Halobacteriales</taxon>
        <taxon>Natronomonadaceae</taxon>
        <taxon>Halomarina</taxon>
    </lineage>
</organism>
<dbReference type="InterPro" id="IPR000873">
    <property type="entry name" value="AMP-dep_synth/lig_dom"/>
</dbReference>
<dbReference type="InterPro" id="IPR050237">
    <property type="entry name" value="ATP-dep_AMP-bd_enzyme"/>
</dbReference>
<dbReference type="AlphaFoldDB" id="A0ABD6AD57"/>
<dbReference type="Pfam" id="PF13193">
    <property type="entry name" value="AMP-binding_C"/>
    <property type="match status" value="1"/>
</dbReference>
<evidence type="ECO:0000259" key="2">
    <source>
        <dbReference type="Pfam" id="PF13193"/>
    </source>
</evidence>
<feature type="domain" description="AMP-dependent synthetase/ligase" evidence="1">
    <location>
        <begin position="9"/>
        <end position="371"/>
    </location>
</feature>
<dbReference type="Proteomes" id="UP001596547">
    <property type="component" value="Unassembled WGS sequence"/>
</dbReference>
<protein>
    <submittedName>
        <fullName evidence="3">Long-chain fatty acid--CoA ligase</fullName>
    </submittedName>
</protein>
<dbReference type="EMBL" id="JBHTBF010000002">
    <property type="protein sequence ID" value="MFC7317818.1"/>
    <property type="molecule type" value="Genomic_DNA"/>
</dbReference>
<dbReference type="InterPro" id="IPR025110">
    <property type="entry name" value="AMP-bd_C"/>
</dbReference>
<evidence type="ECO:0000313" key="4">
    <source>
        <dbReference type="Proteomes" id="UP001596547"/>
    </source>
</evidence>
<keyword evidence="4" id="KW-1185">Reference proteome</keyword>
<feature type="domain" description="AMP-binding enzyme C-terminal" evidence="2">
    <location>
        <begin position="421"/>
        <end position="500"/>
    </location>
</feature>
<dbReference type="InterPro" id="IPR042099">
    <property type="entry name" value="ANL_N_sf"/>
</dbReference>
<dbReference type="SUPFAM" id="SSF56801">
    <property type="entry name" value="Acetyl-CoA synthetase-like"/>
    <property type="match status" value="1"/>
</dbReference>
<evidence type="ECO:0000313" key="3">
    <source>
        <dbReference type="EMBL" id="MFC7317818.1"/>
    </source>
</evidence>
<dbReference type="CDD" id="cd17631">
    <property type="entry name" value="FACL_FadD13-like"/>
    <property type="match status" value="1"/>
</dbReference>
<dbReference type="GeneID" id="79315499"/>